<dbReference type="EC" id="2.3.1.46" evidence="4"/>
<dbReference type="NCBIfam" id="NF003776">
    <property type="entry name" value="PRK05368.1-3"/>
    <property type="match status" value="1"/>
</dbReference>
<keyword evidence="4" id="KW-0963">Cytoplasm</keyword>
<dbReference type="SUPFAM" id="SSF52317">
    <property type="entry name" value="Class I glutamine amidotransferase-like"/>
    <property type="match status" value="1"/>
</dbReference>
<dbReference type="PANTHER" id="PTHR20919">
    <property type="entry name" value="HOMOSERINE O-SUCCINYLTRANSFERASE"/>
    <property type="match status" value="1"/>
</dbReference>
<feature type="active site" description="Acyl-thioester intermediate" evidence="4">
    <location>
        <position position="146"/>
    </location>
</feature>
<comment type="caution">
    <text evidence="6">The sequence shown here is derived from an EMBL/GenBank/DDBJ whole genome shotgun (WGS) entry which is preliminary data.</text>
</comment>
<reference evidence="6 7" key="1">
    <citation type="submission" date="2024-02" db="EMBL/GenBank/DDBJ databases">
        <title>Adaptive strategies in a cosmopolitan and abundant soil bacterium.</title>
        <authorList>
            <person name="Carini P."/>
        </authorList>
    </citation>
    <scope>NUCLEOTIDE SEQUENCE [LARGE SCALE GENOMIC DNA]</scope>
    <source>
        <strain evidence="6 7">AZCC 1608</strain>
    </source>
</reference>
<evidence type="ECO:0000313" key="6">
    <source>
        <dbReference type="EMBL" id="MEH2556354.1"/>
    </source>
</evidence>
<evidence type="ECO:0000256" key="3">
    <source>
        <dbReference type="ARBA" id="ARBA00023315"/>
    </source>
</evidence>
<keyword evidence="4" id="KW-0486">Methionine biosynthesis</keyword>
<comment type="function">
    <text evidence="4">Transfers a succinyl group from succinyl-CoA to L-homoserine, forming succinyl-L-homoserine.</text>
</comment>
<dbReference type="InterPro" id="IPR029062">
    <property type="entry name" value="Class_I_gatase-like"/>
</dbReference>
<comment type="subcellular location">
    <subcellularLocation>
        <location evidence="4">Cytoplasm</location>
    </subcellularLocation>
</comment>
<dbReference type="PANTHER" id="PTHR20919:SF0">
    <property type="entry name" value="HOMOSERINE O-SUCCINYLTRANSFERASE"/>
    <property type="match status" value="1"/>
</dbReference>
<gene>
    <name evidence="4" type="primary">metAS</name>
    <name evidence="6" type="ORF">V1286_003883</name>
</gene>
<comment type="caution">
    <text evidence="4">Lacks conserved residue(s) required for the propagation of feature annotation.</text>
</comment>
<feature type="site" description="Important for acyl-CoA specificity" evidence="4">
    <location>
        <position position="147"/>
    </location>
</feature>
<accession>A0ABU8BCS7</accession>
<keyword evidence="2 4" id="KW-0808">Transferase</keyword>
<feature type="active site" evidence="4">
    <location>
        <position position="241"/>
    </location>
</feature>
<dbReference type="InterPro" id="IPR033752">
    <property type="entry name" value="MetA_family"/>
</dbReference>
<dbReference type="RefSeq" id="WP_334481703.1">
    <property type="nucleotide sequence ID" value="NZ_JAZHRV010000001.1"/>
</dbReference>
<proteinExistence type="inferred from homology"/>
<evidence type="ECO:0000256" key="5">
    <source>
        <dbReference type="SAM" id="MobiDB-lite"/>
    </source>
</evidence>
<dbReference type="Pfam" id="PF04204">
    <property type="entry name" value="HTS"/>
    <property type="match status" value="1"/>
</dbReference>
<feature type="binding site" evidence="4">
    <location>
        <position position="167"/>
    </location>
    <ligand>
        <name>substrate</name>
    </ligand>
</feature>
<evidence type="ECO:0000256" key="2">
    <source>
        <dbReference type="ARBA" id="ARBA00022679"/>
    </source>
</evidence>
<comment type="catalytic activity">
    <reaction evidence="4">
        <text>L-homoserine + succinyl-CoA = O-succinyl-L-homoserine + CoA</text>
        <dbReference type="Rhea" id="RHEA:22008"/>
        <dbReference type="ChEBI" id="CHEBI:57287"/>
        <dbReference type="ChEBI" id="CHEBI:57292"/>
        <dbReference type="ChEBI" id="CHEBI:57476"/>
        <dbReference type="ChEBI" id="CHEBI:57661"/>
        <dbReference type="EC" id="2.3.1.46"/>
    </reaction>
</comment>
<dbReference type="EMBL" id="JAZHRV010000001">
    <property type="protein sequence ID" value="MEH2556354.1"/>
    <property type="molecule type" value="Genomic_DNA"/>
</dbReference>
<name>A0ABU8BCS7_9BRAD</name>
<comment type="pathway">
    <text evidence="4">Amino-acid biosynthesis; L-methionine biosynthesis via de novo pathway; O-succinyl-L-homoserine from L-homoserine: step 1/1.</text>
</comment>
<evidence type="ECO:0000256" key="1">
    <source>
        <dbReference type="ARBA" id="ARBA00022605"/>
    </source>
</evidence>
<sequence length="364" mass="41302">MPVLVDIDAYDHHLFSRAPSGSAAAKASLENRAECLDIGLINNMPDAALMSTERQLFDLLGAAAGRLLVRLHFYTMESTPRSEWGRDYVRRYYRSTDDLVIGSLDGIIVTGAEPRAARLTEEPYWTTLAQVMDWARENTISSVYSCLAVHAAVLHMDGVERHKLPAKCIGVFAQTKTRDHPLMHDIPAIFRIPHARWNEVQEEAIASCGYSVLTKSAEAGVDCFVKQQKKSLFVHFQGHPEYETQSLLGEYRRDMGRFLRGENEVCPTIPKGYFGTKAEEILTTFRRKALADRRPEFFADFPADHLAKNLRNAWHLPARRIYRNWLLYMASQRAARSRPLALNGRSRTKPVQDRGGYRAFGHHG</sequence>
<keyword evidence="3 4" id="KW-0012">Acyltransferase</keyword>
<protein>
    <recommendedName>
        <fullName evidence="4">Homoserine O-succinyltransferase</fullName>
        <shortName evidence="4">HST</shortName>
        <ecNumber evidence="4">2.3.1.46</ecNumber>
    </recommendedName>
    <alternativeName>
        <fullName evidence="4">Homoserine transsuccinylase</fullName>
        <shortName evidence="4">HTS</shortName>
    </alternativeName>
</protein>
<keyword evidence="7" id="KW-1185">Reference proteome</keyword>
<dbReference type="GO" id="GO:0008899">
    <property type="term" value="F:homoserine O-succinyltransferase activity"/>
    <property type="evidence" value="ECO:0007669"/>
    <property type="project" value="UniProtKB-EC"/>
</dbReference>
<keyword evidence="1 4" id="KW-0028">Amino-acid biosynthesis</keyword>
<comment type="similarity">
    <text evidence="4">Belongs to the MetA family.</text>
</comment>
<organism evidence="6 7">
    <name type="scientific">Bradyrhizobium algeriense</name>
    <dbReference type="NCBI Taxonomy" id="634784"/>
    <lineage>
        <taxon>Bacteria</taxon>
        <taxon>Pseudomonadati</taxon>
        <taxon>Pseudomonadota</taxon>
        <taxon>Alphaproteobacteria</taxon>
        <taxon>Hyphomicrobiales</taxon>
        <taxon>Nitrobacteraceae</taxon>
        <taxon>Bradyrhizobium</taxon>
    </lineage>
</organism>
<feature type="site" description="Important for substrate specificity" evidence="4">
    <location>
        <position position="195"/>
    </location>
</feature>
<dbReference type="Proteomes" id="UP001364224">
    <property type="component" value="Unassembled WGS sequence"/>
</dbReference>
<dbReference type="Gene3D" id="3.40.50.880">
    <property type="match status" value="1"/>
</dbReference>
<dbReference type="GO" id="GO:0004414">
    <property type="term" value="F:homoserine O-acetyltransferase activity"/>
    <property type="evidence" value="ECO:0007669"/>
    <property type="project" value="UniProtKB-EC"/>
</dbReference>
<feature type="active site" description="Proton acceptor" evidence="4">
    <location>
        <position position="239"/>
    </location>
</feature>
<feature type="binding site" evidence="4">
    <location>
        <position position="253"/>
    </location>
    <ligand>
        <name>substrate</name>
    </ligand>
</feature>
<evidence type="ECO:0000313" key="7">
    <source>
        <dbReference type="Proteomes" id="UP001364224"/>
    </source>
</evidence>
<feature type="site" description="Important for acyl-CoA specificity" evidence="4">
    <location>
        <position position="113"/>
    </location>
</feature>
<feature type="region of interest" description="Disordered" evidence="5">
    <location>
        <begin position="341"/>
        <end position="364"/>
    </location>
</feature>
<evidence type="ECO:0000256" key="4">
    <source>
        <dbReference type="HAMAP-Rule" id="MF_00295"/>
    </source>
</evidence>
<dbReference type="HAMAP" id="MF_00295">
    <property type="entry name" value="MetA_acyltransf"/>
    <property type="match status" value="1"/>
</dbReference>